<keyword evidence="1" id="KW-0863">Zinc-finger</keyword>
<feature type="domain" description="CCHC-type" evidence="2">
    <location>
        <begin position="403"/>
        <end position="418"/>
    </location>
</feature>
<dbReference type="Proteomes" id="UP000198287">
    <property type="component" value="Unassembled WGS sequence"/>
</dbReference>
<reference evidence="3 4" key="1">
    <citation type="submission" date="2015-12" db="EMBL/GenBank/DDBJ databases">
        <title>The genome of Folsomia candida.</title>
        <authorList>
            <person name="Faddeeva A."/>
            <person name="Derks M.F."/>
            <person name="Anvar Y."/>
            <person name="Smit S."/>
            <person name="Van Straalen N."/>
            <person name="Roelofs D."/>
        </authorList>
    </citation>
    <scope>NUCLEOTIDE SEQUENCE [LARGE SCALE GENOMIC DNA]</scope>
    <source>
        <strain evidence="3 4">VU population</strain>
        <tissue evidence="3">Whole body</tissue>
    </source>
</reference>
<dbReference type="GO" id="GO:0008270">
    <property type="term" value="F:zinc ion binding"/>
    <property type="evidence" value="ECO:0007669"/>
    <property type="project" value="UniProtKB-KW"/>
</dbReference>
<dbReference type="GO" id="GO:0003676">
    <property type="term" value="F:nucleic acid binding"/>
    <property type="evidence" value="ECO:0007669"/>
    <property type="project" value="InterPro"/>
</dbReference>
<keyword evidence="1" id="KW-0479">Metal-binding</keyword>
<dbReference type="InterPro" id="IPR001878">
    <property type="entry name" value="Znf_CCHC"/>
</dbReference>
<comment type="caution">
    <text evidence="3">The sequence shown here is derived from an EMBL/GenBank/DDBJ whole genome shotgun (WGS) entry which is preliminary data.</text>
</comment>
<accession>A0A226EAI4</accession>
<dbReference type="PROSITE" id="PS50158">
    <property type="entry name" value="ZF_CCHC"/>
    <property type="match status" value="1"/>
</dbReference>
<keyword evidence="4" id="KW-1185">Reference proteome</keyword>
<evidence type="ECO:0000259" key="2">
    <source>
        <dbReference type="PROSITE" id="PS50158"/>
    </source>
</evidence>
<gene>
    <name evidence="3" type="ORF">Fcan01_11429</name>
</gene>
<proteinExistence type="predicted"/>
<name>A0A226EAI4_FOLCA</name>
<dbReference type="AlphaFoldDB" id="A0A226EAI4"/>
<evidence type="ECO:0000313" key="3">
    <source>
        <dbReference type="EMBL" id="OXA53646.1"/>
    </source>
</evidence>
<dbReference type="EMBL" id="LNIX01000005">
    <property type="protein sequence ID" value="OXA53646.1"/>
    <property type="molecule type" value="Genomic_DNA"/>
</dbReference>
<protein>
    <recommendedName>
        <fullName evidence="2">CCHC-type domain-containing protein</fullName>
    </recommendedName>
</protein>
<dbReference type="PANTHER" id="PTHR33194">
    <property type="entry name" value="ZINC KNUCKLE DOMAINCONTAINING PROTEIN"/>
    <property type="match status" value="1"/>
</dbReference>
<dbReference type="PANTHER" id="PTHR33194:SF4">
    <property type="entry name" value="CCHC-TYPE DOMAIN-CONTAINING PROTEIN"/>
    <property type="match status" value="1"/>
</dbReference>
<evidence type="ECO:0000256" key="1">
    <source>
        <dbReference type="PROSITE-ProRule" id="PRU00047"/>
    </source>
</evidence>
<keyword evidence="1" id="KW-0862">Zinc</keyword>
<organism evidence="3 4">
    <name type="scientific">Folsomia candida</name>
    <name type="common">Springtail</name>
    <dbReference type="NCBI Taxonomy" id="158441"/>
    <lineage>
        <taxon>Eukaryota</taxon>
        <taxon>Metazoa</taxon>
        <taxon>Ecdysozoa</taxon>
        <taxon>Arthropoda</taxon>
        <taxon>Hexapoda</taxon>
        <taxon>Collembola</taxon>
        <taxon>Entomobryomorpha</taxon>
        <taxon>Isotomoidea</taxon>
        <taxon>Isotomidae</taxon>
        <taxon>Proisotominae</taxon>
        <taxon>Folsomia</taxon>
    </lineage>
</organism>
<dbReference type="InterPro" id="IPR036875">
    <property type="entry name" value="Znf_CCHC_sf"/>
</dbReference>
<sequence length="441" mass="50657">MTNPTHYLPPFSQIDVQFDGHTSVKEFLQRYELLAISYGWSEDDKLRFFPQYLREGAKAWYDMYRHAQAKRNAKTYTEVVLVWADVKKEIETAYDITETQENIALRLREATYQKCGSALTYVYTVLPLLERMDPAMTIERRIKYLLKGLPPELAAKVYDQRPKTDMEVKDILLHHEKFMAMFPNKENKLEQPDQTWSELAHKLQNVQLEFKSSGNPSQDIQGHPNPYVSGYPRYKNTGHPHLASIGYPYQAKLGHSNSYNTGTPSQTAMGHPSPYTVGNPSQTSMGHPNPYYGYPYQNMPGHPNPYFKKASNQFKANYDNPNRYSSTRQFNQNPRTGNPPLAITEGYFAANPPSDGGTRGNTKTFPRQQARNSNFNNMSVNPHDTFLFNFARQYRDEQGRALCWRCGEKGHEREGCPQRKQLLNKLQKLADSQAGNKSQGN</sequence>
<dbReference type="SUPFAM" id="SSF57756">
    <property type="entry name" value="Retrovirus zinc finger-like domains"/>
    <property type="match status" value="1"/>
</dbReference>
<evidence type="ECO:0000313" key="4">
    <source>
        <dbReference type="Proteomes" id="UP000198287"/>
    </source>
</evidence>